<name>A0A0F5JRF5_9BACT</name>
<dbReference type="Proteomes" id="UP000033035">
    <property type="component" value="Unassembled WGS sequence"/>
</dbReference>
<accession>A0A0F5JRF5</accession>
<dbReference type="AlphaFoldDB" id="A0A0F5JRF5"/>
<reference evidence="1 2" key="1">
    <citation type="submission" date="2013-04" db="EMBL/GenBank/DDBJ databases">
        <title>The Genome Sequence of Parabacteroides gordonii DSM 23371.</title>
        <authorList>
            <consortium name="The Broad Institute Genomics Platform"/>
            <person name="Earl A."/>
            <person name="Ward D."/>
            <person name="Feldgarden M."/>
            <person name="Gevers D."/>
            <person name="Martens E."/>
            <person name="Sakamoto M."/>
            <person name="Benno Y."/>
            <person name="Suzuki N."/>
            <person name="Matsunaga N."/>
            <person name="Koshihara K."/>
            <person name="Seki M."/>
            <person name="Komiya H."/>
            <person name="Walker B."/>
            <person name="Young S."/>
            <person name="Zeng Q."/>
            <person name="Gargeya S."/>
            <person name="Fitzgerald M."/>
            <person name="Haas B."/>
            <person name="Abouelleil A."/>
            <person name="Allen A.W."/>
            <person name="Alvarado L."/>
            <person name="Arachchi H.M."/>
            <person name="Berlin A.M."/>
            <person name="Chapman S.B."/>
            <person name="Gainer-Dewar J."/>
            <person name="Goldberg J."/>
            <person name="Griggs A."/>
            <person name="Gujja S."/>
            <person name="Hansen M."/>
            <person name="Howarth C."/>
            <person name="Imamovic A."/>
            <person name="Ireland A."/>
            <person name="Larimer J."/>
            <person name="McCowan C."/>
            <person name="Murphy C."/>
            <person name="Pearson M."/>
            <person name="Poon T.W."/>
            <person name="Priest M."/>
            <person name="Roberts A."/>
            <person name="Saif S."/>
            <person name="Shea T."/>
            <person name="Sisk P."/>
            <person name="Sykes S."/>
            <person name="Wortman J."/>
            <person name="Nusbaum C."/>
            <person name="Birren B."/>
        </authorList>
    </citation>
    <scope>NUCLEOTIDE SEQUENCE [LARGE SCALE GENOMIC DNA]</scope>
    <source>
        <strain evidence="1 2">MS-1</strain>
    </source>
</reference>
<dbReference type="EMBL" id="AQHW01000002">
    <property type="protein sequence ID" value="KKB60274.1"/>
    <property type="molecule type" value="Genomic_DNA"/>
</dbReference>
<gene>
    <name evidence="1" type="ORF">HMPREF1536_00154</name>
</gene>
<evidence type="ECO:0000313" key="1">
    <source>
        <dbReference type="EMBL" id="KKB60274.1"/>
    </source>
</evidence>
<dbReference type="HOGENOM" id="CLU_220713_0_0_10"/>
<evidence type="ECO:0000313" key="2">
    <source>
        <dbReference type="Proteomes" id="UP000033035"/>
    </source>
</evidence>
<organism evidence="1 2">
    <name type="scientific">Parabacteroides gordonii MS-1 = DSM 23371</name>
    <dbReference type="NCBI Taxonomy" id="1203610"/>
    <lineage>
        <taxon>Bacteria</taxon>
        <taxon>Pseudomonadati</taxon>
        <taxon>Bacteroidota</taxon>
        <taxon>Bacteroidia</taxon>
        <taxon>Bacteroidales</taxon>
        <taxon>Tannerellaceae</taxon>
        <taxon>Parabacteroides</taxon>
    </lineage>
</organism>
<comment type="caution">
    <text evidence="1">The sequence shown here is derived from an EMBL/GenBank/DDBJ whole genome shotgun (WGS) entry which is preliminary data.</text>
</comment>
<keyword evidence="2" id="KW-1185">Reference proteome</keyword>
<dbReference type="PATRIC" id="fig|1203610.3.peg.162"/>
<sequence length="34" mass="3745">MGDIIIVLLVFWVVGKLLKGVFGGFSKSSFKDDK</sequence>
<proteinExistence type="predicted"/>
<protein>
    <submittedName>
        <fullName evidence="1">Uncharacterized protein</fullName>
    </submittedName>
</protein>